<sequence length="3944" mass="433501">MQPPFSSPQVVSTVTSAGAIKQPLIEVVGIGNKLVLDNVYLNSLHALRRLEIRNISSTPVIVKMRSNLGSQIAFQLTNENLLDRESRPSRSIQNNTSGISALASVSVASAISPGPESLLHDSGIHQTSSPIRSGRPSSTSLGQNPAHTKDIYEPSHLNTGHNFPLLISMDSLSYTNDSSDSPMLSTQRSSFSASSEYIETSLSQNHPLQSFTSNTVEAAAMSLSGFGHASEYGHGHQFNQLFNYVNHIDEVLIEPGQLQKIIIAFLPEIKDSRESVLTAQAPANSRLKSITGNRLNSSQMMDSLFVSQGEEEETFDFFEVNGLIFFFAYRADSKNVGNTVNPPTNTSISTMDNVNGQTYQNNLTVNRKLKSVQSSTNQQLDSLVQKPVTVSDAKTRSIDTIGQSKGTLDKESSTEISPDEGLDNPNILSATGGDSSSNVPDFQLTIKLRSRVCRSLLWTDISSTGLIFDNCIVGGSYFKDFTVWNRSEIDLFWCLNTVDLSNRNGKNWLRFTDYNTGDPVENASVPAYSHQRIRVTFKPHETGEFNYDLQIENQNDSENMIETRIHAIVHDVLREEALFVSTGSMIDFGDCCAGLWRKRRITLKNMSNSTLDISFESDNPGVVFQLKSDDPIVDNIQSSPQQHNYTGHHHHLNHHRQKSANPSTGVGSIQYTTAAQGFSQIDGASPCIERPRVERMQDISAVISGTNSDLSPTQSSTSSHASSPLLPPKRNNSTTLNMSGAASGASLGSTNAAGSGGGSLLTEPIGLARTSSSNSSFEKNDEVNNLCILDLPQIDALGVTTEDVIRIDEVQLRSGTERTIEICYKPALDAATPDYRAGKLIKRNFRITLMYAHPSQQTREKKTIQAVARTCTSFIEVTPQLLNFGDTDVNTFKSLPIQITNCSELPARVELRFVSKVLNSFRGEMTIHARQHIEVKIDIYPRKINPDYCKQITVVNLLNRENDHIVDVRSTNIDKHRVTFHSLFYHILTPTSTNFVDFGAVVLNSPVVRTFTIENISKKVLSLQITSSMPDDIRIFTKSVESVGKFDSISSASSALERREKLLETLHDARKFKRPASDALSGSSNAGNITSSSLGLANITKSSRGAGDAQSSLTCPDDKQTPDYLDLASLMDGPGRRSPKRRPPQITQTAQLKLLRQHYSRERKSLFHEEESNLRPPLNRMLVHMASAGDDVFTPSVNTSGGIHKNSRLAVAADSSEVPIGSSMADSMADDPSFLLDDVLAMQFTDLLDGTKVTLDVLLLLLDKGTGVPPPPFPRASLEEKYARSQLMLRRELENAIQEERLVATSVVNIQPESSATIVLVLTALGNTRPHVQGKPRKHDARLFLSLKEFDRDIKQPQFEQLLHGPLDAIPVQELMLRTLLYRSIMELGQKNINFGLLDKNERRNKSIVIRNNSEAPLLYTIRKSGSIASGDILLDNYRTGLVRGYGKREVEFIFDPSLAGIFQEKLIVENIHDRENDQTMILKANIRQPENFAIEKLLLNFGVCMINDQHVHAQEFTVSNTSQTHVRTFEIRVDSKELVFERCCVEIEFELIDDDDNDANSGYKDSTAGFHMHQKLKKRPVKILSSEIEELIEQAEQKLKIAKRKGRKDKILKITEKLDKLRAGEILDEYATDKDDKKLKKEAIAAASVDSSPSVTLAGSTDLKIDSAPRSSADSIISVTGLKPAPTPLKSNSTSSPQPTNIIIPALANTIKSTTANATPTGLTVEGALHTVPTFKVKKSKYSIIFTIEPRCIKSVRVLLKAVEKSPSIKKNVASQAVPLLKMLTSPLIQPESPAESKCRTLSMASFADSDVDMLVSTSAASYQESSPLTVDAVAPDTFSEICTARIYVHEQKNTDIVKRILCKTTVCFDLATYQQKIEEENNLKISEAGLADQKLVPVSVLSDLGENDPPTVTAFRQTTSPLTALTTVPPNVLSELSPNFSRVLSSRERQEPAIENPLVDFESPIATLSETGDVSTATDSSIIPQIDSTLPSETANALCNTTLGSCNTSDLQSTSVFTSQPCLEQDIQKTRPVQLPISILVEAPFVDLGKLEIGERKDVYATLTNTADTEVRFSFTEGPDGSSDLRFQTAEQVLKPLETGRFDLTIIPTNRGFFVNTMAVKDSVTDQKLVVVFVYYGIQSSYLRFHTFGCSSVNTSVTATELDFGNCYVDPTRKYATIQPLEIENIADHDLNISASSNLAQQCFIFSDEALSRPAVDILMEPKKIRTLYIALQPNLSGGSSTNQQQTKTPERSASSSPTGLFREMASRISSQIDCRTLIGGIKFVVQIRDTMVNKYTLLATKSIPTANGVMTLTTQTLKFTATIGQSLLMVSHNLVNFGVSTTAGVQHTGSFWIYNLSPRLPLEYELQTTSLNLGLSKVRGYIDGVSYVSQAAMSPELTTPVASLSKPFDSLALSPSSDPSLLTGEMLSPVLQAPLNSTTLNVPQCDRIDFTLSTTEPGFIHEAIDVININNSMQQTRVEIRLFVDPILLSLSGVIWLPPLGAKDLGFTSEAQLKTESRPAVKWDNIYVISGGAVTDPNKNFANSLVLQNKYRIDSVPLYERSFEVENLSRELLQIQPISSMDINVRWVVPNGCGFVVEGPTTFEIESDCESTTMRVIAERLSMAVCGATLLLHPGEKATLVMSAPRPKLVYEGDFWNAIMAGHKVVQDGVLLLQNVDRGSTMKIVELSAEYCISTGEVAPVSIDLGKVGHFNMWKEMPFSFTIGNTSHCPMQYELEIPDVIDIISISNETDLGVFKRRIDPGMSHTVDAVLKPRNIDPPTPGLRNFPINIINVYNPRNVSICNVSAFLTQFELRFDRLVAGQLDLPTLIHPTPPNALPCDNWFTIINITDEDVKFEVGCTLAPDVADLVEIAILSRFSNSPLVGSLSLAPRGTTEIKVRASALPKSKLTANESTSKYLTNVDGITLGTLWITSKNQVSNSTAQPLDADVSIVSPTSLAVTPASANIRMTETIPIRGTIIEGSTFILSHRRIEFQCVMPSDSELENGEELSEAKMMHTPSPLRVQHKDVVITNVSSDFNLEFKIVIETPIELASTTDKIKVHPLDSAMCGRVEPGGTFVLRIELLDPKIGGVSEDVKLHVLDINSLSKQVQTIFISIVEDTFGALKVSEDNNNVSHPPAGLFEPFISPDRTAIDNIRGETNNSSVRWDDDYNFASGGVGNTMNYTGAGGSNSGASVRAVTPGIMSSTSTTVSSYAHMASEDDDIPFSDTRSGASFGPNIGSTSSRHMSTVDSIVNSSGRRATGHIVLRGCKKVADAISGDFEGLYELDLGQQDLGQTPISKKIVIENTSNSKVFYRLGSITENDRSWLVCSCSEGVLDAFRSTSASSSLSASHTITLNIMVSLRGVFSTYLLVENVDNRYDTKIIRVSVEVVAKSNVRRSAVSVAGMASNSSNSRIMQLEPNNNHAFDVFTQGLDWDDSSLEISPVYLGCLYSSHSLVICNRESVPLEFLFKSNLTYDDDSEMLFSLSPTSVKLFRSLTIEPESCSRVCVRFWPGQSMPCDKEAYSTNIENTSKSLEEQGAVEKIVEIYINCRLVKDYQKTITFCAMLCQPQIMLSQSVFLFSGMIRSKKTAAVGADLTHDSTIQSHHISTSPNIIQFSPVDDTFSVTNLLHDTLEYEILTDVGEDKLGCVGSTLSLIGGTGLSNKGMICPQPVGSFRPLWTSTGVLTLGPMQSQKLRIVPLMDILVKNTDALKKEKYVLEHMILYNKRRPSEKYGIHVKLSFGNVEMFHFASGSRRSFFNLESHIVRLSHELEAMPSMYFTGCNLTQESAEKASAVHFLYLYVIDELIHYGTRDQGAEMYLPLATLLFTMIFSQSLFKEYAPASLVEVPNSDIRVWPKKLLKWVKPFTVFMGHFPHRLIAMEPLRMLARSLVLDYRKASVSSSNVTTTGSGGVSLTPSTLMPSSGQAVLPTLQLYSHKTEH</sequence>
<dbReference type="HOGENOM" id="CLU_000241_0_0_1"/>
<dbReference type="GeneID" id="18237651"/>
<feature type="compositionally biased region" description="Low complexity" evidence="1">
    <location>
        <begin position="708"/>
        <end position="724"/>
    </location>
</feature>
<feature type="region of interest" description="Disordered" evidence="1">
    <location>
        <begin position="705"/>
        <end position="755"/>
    </location>
</feature>
<feature type="region of interest" description="Disordered" evidence="1">
    <location>
        <begin position="116"/>
        <end position="155"/>
    </location>
</feature>
<feature type="region of interest" description="Disordered" evidence="1">
    <location>
        <begin position="637"/>
        <end position="667"/>
    </location>
</feature>
<proteinExistence type="predicted"/>
<keyword evidence="3" id="KW-1185">Reference proteome</keyword>
<dbReference type="Gene3D" id="2.60.40.10">
    <property type="entry name" value="Immunoglobulins"/>
    <property type="match status" value="2"/>
</dbReference>
<accession>F4NT41</accession>
<dbReference type="PANTHER" id="PTHR39211">
    <property type="entry name" value="CHROMOSOME 7, WHOLE GENOME SHOTGUN SEQUENCE"/>
    <property type="match status" value="1"/>
</dbReference>
<dbReference type="OMA" id="KGGYHYR"/>
<reference evidence="2 3" key="1">
    <citation type="submission" date="2009-12" db="EMBL/GenBank/DDBJ databases">
        <title>The draft genome of Batrachochytrium dendrobatidis.</title>
        <authorList>
            <consortium name="US DOE Joint Genome Institute (JGI-PGF)"/>
            <person name="Kuo A."/>
            <person name="Salamov A."/>
            <person name="Schmutz J."/>
            <person name="Lucas S."/>
            <person name="Pitluck S."/>
            <person name="Rosenblum E."/>
            <person name="Stajich J."/>
            <person name="Eisen M."/>
            <person name="Grigoriev I.V."/>
        </authorList>
    </citation>
    <scope>NUCLEOTIDE SEQUENCE [LARGE SCALE GENOMIC DNA]</scope>
    <source>
        <strain evidence="3">JAM81 / FGSC 10211</strain>
    </source>
</reference>
<dbReference type="InterPro" id="IPR013783">
    <property type="entry name" value="Ig-like_fold"/>
</dbReference>
<name>F4NT41_BATDJ</name>
<dbReference type="EMBL" id="GL882879">
    <property type="protein sequence ID" value="EGF83873.1"/>
    <property type="molecule type" value="Genomic_DNA"/>
</dbReference>
<dbReference type="OrthoDB" id="252265at2759"/>
<protein>
    <submittedName>
        <fullName evidence="2">Uncharacterized protein</fullName>
    </submittedName>
</protein>
<organism evidence="2 3">
    <name type="scientific">Batrachochytrium dendrobatidis (strain JAM81 / FGSC 10211)</name>
    <name type="common">Frog chytrid fungus</name>
    <dbReference type="NCBI Taxonomy" id="684364"/>
    <lineage>
        <taxon>Eukaryota</taxon>
        <taxon>Fungi</taxon>
        <taxon>Fungi incertae sedis</taxon>
        <taxon>Chytridiomycota</taxon>
        <taxon>Chytridiomycota incertae sedis</taxon>
        <taxon>Chytridiomycetes</taxon>
        <taxon>Rhizophydiales</taxon>
        <taxon>Rhizophydiales incertae sedis</taxon>
        <taxon>Batrachochytrium</taxon>
    </lineage>
</organism>
<feature type="region of interest" description="Disordered" evidence="1">
    <location>
        <begin position="2238"/>
        <end position="2261"/>
    </location>
</feature>
<evidence type="ECO:0000313" key="3">
    <source>
        <dbReference type="Proteomes" id="UP000007241"/>
    </source>
</evidence>
<feature type="compositionally biased region" description="Polar residues" evidence="1">
    <location>
        <begin position="1101"/>
        <end position="1114"/>
    </location>
</feature>
<feature type="compositionally biased region" description="Basic residues" evidence="1">
    <location>
        <begin position="646"/>
        <end position="658"/>
    </location>
</feature>
<dbReference type="PANTHER" id="PTHR39211:SF1">
    <property type="entry name" value="ABNORMAL SPINDLE-LIKE MICROCEPHALY-ASSOCIATED PROTEIN ASH DOMAIN-CONTAINING PROTEIN"/>
    <property type="match status" value="1"/>
</dbReference>
<dbReference type="STRING" id="684364.F4NT41"/>
<feature type="compositionally biased region" description="Low complexity" evidence="1">
    <location>
        <begin position="739"/>
        <end position="753"/>
    </location>
</feature>
<evidence type="ECO:0000313" key="2">
    <source>
        <dbReference type="EMBL" id="EGF83873.1"/>
    </source>
</evidence>
<dbReference type="GO" id="GO:0005737">
    <property type="term" value="C:cytoplasm"/>
    <property type="evidence" value="ECO:0000318"/>
    <property type="project" value="GO_Central"/>
</dbReference>
<evidence type="ECO:0000256" key="1">
    <source>
        <dbReference type="SAM" id="MobiDB-lite"/>
    </source>
</evidence>
<feature type="region of interest" description="Disordered" evidence="1">
    <location>
        <begin position="401"/>
        <end position="425"/>
    </location>
</feature>
<feature type="compositionally biased region" description="Polar residues" evidence="1">
    <location>
        <begin position="124"/>
        <end position="146"/>
    </location>
</feature>
<dbReference type="InParanoid" id="F4NT41"/>
<gene>
    <name evidence="2" type="ORF">BATDEDRAFT_21428</name>
</gene>
<dbReference type="RefSeq" id="XP_006675284.1">
    <property type="nucleotide sequence ID" value="XM_006675221.1"/>
</dbReference>
<feature type="region of interest" description="Disordered" evidence="1">
    <location>
        <begin position="1101"/>
        <end position="1147"/>
    </location>
</feature>
<dbReference type="Proteomes" id="UP000007241">
    <property type="component" value="Unassembled WGS sequence"/>
</dbReference>